<evidence type="ECO:0000313" key="2">
    <source>
        <dbReference type="EMBL" id="CAG7834565.1"/>
    </source>
</evidence>
<comment type="caution">
    <text evidence="2">The sequence shown here is derived from an EMBL/GenBank/DDBJ whole genome shotgun (WGS) entry which is preliminary data.</text>
</comment>
<dbReference type="PANTHER" id="PTHR21193:SF3">
    <property type="entry name" value="OXIDOREDUCTASE-LIKE DOMAIN-CONTAINING PROTEIN 1"/>
    <property type="match status" value="1"/>
</dbReference>
<accession>A0A8J2LJC0</accession>
<dbReference type="PANTHER" id="PTHR21193">
    <property type="entry name" value="OXIDOREDUCTASE-LIKE DOMAIN-CONTAINING PROTEIN 1"/>
    <property type="match status" value="1"/>
</dbReference>
<feature type="domain" description="Oxidoreductase-like" evidence="1">
    <location>
        <begin position="123"/>
        <end position="147"/>
    </location>
</feature>
<dbReference type="AlphaFoldDB" id="A0A8J2LJC0"/>
<dbReference type="InterPro" id="IPR039251">
    <property type="entry name" value="OXLD1"/>
</dbReference>
<dbReference type="Proteomes" id="UP000708208">
    <property type="component" value="Unassembled WGS sequence"/>
</dbReference>
<proteinExistence type="predicted"/>
<dbReference type="GO" id="GO:0005739">
    <property type="term" value="C:mitochondrion"/>
    <property type="evidence" value="ECO:0007669"/>
    <property type="project" value="TreeGrafter"/>
</dbReference>
<organism evidence="2 3">
    <name type="scientific">Allacma fusca</name>
    <dbReference type="NCBI Taxonomy" id="39272"/>
    <lineage>
        <taxon>Eukaryota</taxon>
        <taxon>Metazoa</taxon>
        <taxon>Ecdysozoa</taxon>
        <taxon>Arthropoda</taxon>
        <taxon>Hexapoda</taxon>
        <taxon>Collembola</taxon>
        <taxon>Symphypleona</taxon>
        <taxon>Sminthuridae</taxon>
        <taxon>Allacma</taxon>
    </lineage>
</organism>
<gene>
    <name evidence="2" type="ORF">AFUS01_LOCUS44056</name>
</gene>
<dbReference type="OrthoDB" id="10064411at2759"/>
<name>A0A8J2LJC0_9HEXA</name>
<protein>
    <recommendedName>
        <fullName evidence="1">Oxidoreductase-like domain-containing protein</fullName>
    </recommendedName>
</protein>
<dbReference type="EMBL" id="CAJVCH010570286">
    <property type="protein sequence ID" value="CAG7834565.1"/>
    <property type="molecule type" value="Genomic_DNA"/>
</dbReference>
<dbReference type="InterPro" id="IPR019180">
    <property type="entry name" value="Oxidoreductase-like_N"/>
</dbReference>
<dbReference type="Pfam" id="PF09791">
    <property type="entry name" value="Oxidored-like"/>
    <property type="match status" value="1"/>
</dbReference>
<evidence type="ECO:0000259" key="1">
    <source>
        <dbReference type="Pfam" id="PF09791"/>
    </source>
</evidence>
<sequence length="185" mass="21073">MEVVKKIRKILIFEVFDRGNLIHCGRKDLGHWEIIMWKEMLPAPRIAMILRKIVNQSTFATSRLLENSGNDKDKNGECDSCEAEKSEGDERYFLGSKTNKGKGDPTRPVFVPPFENPTVGTLEPPTNCCMSGCANCVWIEYAENLAKAYSKPELSKERIKMELESIEDQNIKAFIMMELRIKGVL</sequence>
<keyword evidence="3" id="KW-1185">Reference proteome</keyword>
<reference evidence="2" key="1">
    <citation type="submission" date="2021-06" db="EMBL/GenBank/DDBJ databases">
        <authorList>
            <person name="Hodson N. C."/>
            <person name="Mongue J. A."/>
            <person name="Jaron S. K."/>
        </authorList>
    </citation>
    <scope>NUCLEOTIDE SEQUENCE</scope>
</reference>
<evidence type="ECO:0000313" key="3">
    <source>
        <dbReference type="Proteomes" id="UP000708208"/>
    </source>
</evidence>